<dbReference type="InterPro" id="IPR001647">
    <property type="entry name" value="HTH_TetR"/>
</dbReference>
<protein>
    <submittedName>
        <fullName evidence="5">TetR family transcriptional regulator</fullName>
    </submittedName>
</protein>
<dbReference type="Proteomes" id="UP000619260">
    <property type="component" value="Unassembled WGS sequence"/>
</dbReference>
<proteinExistence type="predicted"/>
<evidence type="ECO:0000256" key="3">
    <source>
        <dbReference type="SAM" id="MobiDB-lite"/>
    </source>
</evidence>
<dbReference type="Pfam" id="PF00440">
    <property type="entry name" value="TetR_N"/>
    <property type="match status" value="1"/>
</dbReference>
<dbReference type="InterPro" id="IPR009057">
    <property type="entry name" value="Homeodomain-like_sf"/>
</dbReference>
<dbReference type="GO" id="GO:0006355">
    <property type="term" value="P:regulation of DNA-templated transcription"/>
    <property type="evidence" value="ECO:0007669"/>
    <property type="project" value="UniProtKB-ARBA"/>
</dbReference>
<keyword evidence="1 2" id="KW-0238">DNA-binding</keyword>
<dbReference type="PANTHER" id="PTHR30328:SF54">
    <property type="entry name" value="HTH-TYPE TRANSCRIPTIONAL REPRESSOR SCO4008"/>
    <property type="match status" value="1"/>
</dbReference>
<dbReference type="PROSITE" id="PS50977">
    <property type="entry name" value="HTH_TETR_2"/>
    <property type="match status" value="1"/>
</dbReference>
<dbReference type="Gene3D" id="1.10.357.10">
    <property type="entry name" value="Tetracycline Repressor, domain 2"/>
    <property type="match status" value="1"/>
</dbReference>
<dbReference type="InterPro" id="IPR041474">
    <property type="entry name" value="NicS_C"/>
</dbReference>
<sequence>MTAVTVKRPGRLARMTRTPEEKPMTPAVAPVAERRRDAERTRAEILDVATDEFAERGYSGARVDEIAARTRTTKRMIYYYFGGKEQLYLAVLERAYAQIRAAERTVDVDHLDPVAALRRLAEVTFDHHAAHPAFIKLVGVENAQQARHMTHVARLVDLNSSAVDLLRGVLERGQRDGTFRTDVDALDVHMLISSFCFFRVANRHTFGALFDRDLLDPARRTHYRTMLGDLLTGYLKRS</sequence>
<reference evidence="5" key="1">
    <citation type="submission" date="2021-01" db="EMBL/GenBank/DDBJ databases">
        <title>Whole genome shotgun sequence of Virgisporangium aliadipatigenens NBRC 105644.</title>
        <authorList>
            <person name="Komaki H."/>
            <person name="Tamura T."/>
        </authorList>
    </citation>
    <scope>NUCLEOTIDE SEQUENCE</scope>
    <source>
        <strain evidence="5">NBRC 105644</strain>
    </source>
</reference>
<dbReference type="SUPFAM" id="SSF46689">
    <property type="entry name" value="Homeodomain-like"/>
    <property type="match status" value="1"/>
</dbReference>
<dbReference type="SUPFAM" id="SSF48498">
    <property type="entry name" value="Tetracyclin repressor-like, C-terminal domain"/>
    <property type="match status" value="1"/>
</dbReference>
<dbReference type="AlphaFoldDB" id="A0A8J3YRR7"/>
<organism evidence="5 6">
    <name type="scientific">Virgisporangium aliadipatigenens</name>
    <dbReference type="NCBI Taxonomy" id="741659"/>
    <lineage>
        <taxon>Bacteria</taxon>
        <taxon>Bacillati</taxon>
        <taxon>Actinomycetota</taxon>
        <taxon>Actinomycetes</taxon>
        <taxon>Micromonosporales</taxon>
        <taxon>Micromonosporaceae</taxon>
        <taxon>Virgisporangium</taxon>
    </lineage>
</organism>
<comment type="caution">
    <text evidence="5">The sequence shown here is derived from an EMBL/GenBank/DDBJ whole genome shotgun (WGS) entry which is preliminary data.</text>
</comment>
<feature type="DNA-binding region" description="H-T-H motif" evidence="2">
    <location>
        <begin position="62"/>
        <end position="81"/>
    </location>
</feature>
<name>A0A8J3YRR7_9ACTN</name>
<dbReference type="InterPro" id="IPR036271">
    <property type="entry name" value="Tet_transcr_reg_TetR-rel_C_sf"/>
</dbReference>
<evidence type="ECO:0000256" key="2">
    <source>
        <dbReference type="PROSITE-ProRule" id="PRU00335"/>
    </source>
</evidence>
<dbReference type="PRINTS" id="PR00455">
    <property type="entry name" value="HTHTETR"/>
</dbReference>
<feature type="domain" description="HTH tetR-type" evidence="4">
    <location>
        <begin position="39"/>
        <end position="99"/>
    </location>
</feature>
<dbReference type="InterPro" id="IPR050109">
    <property type="entry name" value="HTH-type_TetR-like_transc_reg"/>
</dbReference>
<dbReference type="EMBL" id="BOPF01000022">
    <property type="protein sequence ID" value="GIJ48680.1"/>
    <property type="molecule type" value="Genomic_DNA"/>
</dbReference>
<dbReference type="PANTHER" id="PTHR30328">
    <property type="entry name" value="TRANSCRIPTIONAL REPRESSOR"/>
    <property type="match status" value="1"/>
</dbReference>
<accession>A0A8J3YRR7</accession>
<keyword evidence="6" id="KW-1185">Reference proteome</keyword>
<dbReference type="Pfam" id="PF17938">
    <property type="entry name" value="TetR_C_29"/>
    <property type="match status" value="1"/>
</dbReference>
<dbReference type="GO" id="GO:0003677">
    <property type="term" value="F:DNA binding"/>
    <property type="evidence" value="ECO:0007669"/>
    <property type="project" value="UniProtKB-UniRule"/>
</dbReference>
<feature type="region of interest" description="Disordered" evidence="3">
    <location>
        <begin position="15"/>
        <end position="36"/>
    </location>
</feature>
<evidence type="ECO:0000313" key="6">
    <source>
        <dbReference type="Proteomes" id="UP000619260"/>
    </source>
</evidence>
<evidence type="ECO:0000256" key="1">
    <source>
        <dbReference type="ARBA" id="ARBA00023125"/>
    </source>
</evidence>
<evidence type="ECO:0000259" key="4">
    <source>
        <dbReference type="PROSITE" id="PS50977"/>
    </source>
</evidence>
<gene>
    <name evidence="5" type="primary">rutR</name>
    <name evidence="5" type="ORF">Val02_55660</name>
</gene>
<evidence type="ECO:0000313" key="5">
    <source>
        <dbReference type="EMBL" id="GIJ48680.1"/>
    </source>
</evidence>